<protein>
    <recommendedName>
        <fullName evidence="12">Hexosyltransferase</fullName>
        <ecNumber evidence="12">2.4.1.-</ecNumber>
    </recommendedName>
</protein>
<evidence type="ECO:0000256" key="12">
    <source>
        <dbReference type="RuleBase" id="RU363063"/>
    </source>
</evidence>
<dbReference type="PANTHER" id="PTHR11214:SF23">
    <property type="entry name" value="N-ACETYLLACTOSAMINIDE BETA-1,3-N-ACETYLGLUCOSAMINYLTRANSFERASE 3"/>
    <property type="match status" value="1"/>
</dbReference>
<comment type="pathway">
    <text evidence="11">Protein modification.</text>
</comment>
<dbReference type="GO" id="GO:0030311">
    <property type="term" value="P:poly-N-acetyllactosamine biosynthetic process"/>
    <property type="evidence" value="ECO:0007669"/>
    <property type="project" value="TreeGrafter"/>
</dbReference>
<evidence type="ECO:0000256" key="8">
    <source>
        <dbReference type="ARBA" id="ARBA00023034"/>
    </source>
</evidence>
<dbReference type="GO" id="GO:0000139">
    <property type="term" value="C:Golgi membrane"/>
    <property type="evidence" value="ECO:0007669"/>
    <property type="project" value="UniProtKB-SubCell"/>
</dbReference>
<evidence type="ECO:0000256" key="6">
    <source>
        <dbReference type="ARBA" id="ARBA00022968"/>
    </source>
</evidence>
<evidence type="ECO:0000256" key="3">
    <source>
        <dbReference type="ARBA" id="ARBA00022676"/>
    </source>
</evidence>
<proteinExistence type="inferred from homology"/>
<evidence type="ECO:0000313" key="13">
    <source>
        <dbReference type="Ensembl" id="ENSPNYP00000007962.1"/>
    </source>
</evidence>
<evidence type="ECO:0000256" key="5">
    <source>
        <dbReference type="ARBA" id="ARBA00022692"/>
    </source>
</evidence>
<dbReference type="InterPro" id="IPR002659">
    <property type="entry name" value="Glyco_trans_31"/>
</dbReference>
<keyword evidence="4" id="KW-0808">Transferase</keyword>
<keyword evidence="6" id="KW-0735">Signal-anchor</keyword>
<reference evidence="13" key="1">
    <citation type="submission" date="2023-09" db="UniProtKB">
        <authorList>
            <consortium name="Ensembl"/>
        </authorList>
    </citation>
    <scope>IDENTIFICATION</scope>
</reference>
<keyword evidence="7" id="KW-1133">Transmembrane helix</keyword>
<sequence>TINKSTGKNAHFEFVNEKSRSRIHRFSHDTEMFRSPKLVKMYNNSYKYSFPKCEQNMAAARISGFDGFPDILKDFLYYRHCRYFPMILDLPDKCGGIEEPEDIFLLLVIKSSPMHYERREVLRKTWAQERSYKGLRIRRIFTLGTMGNNFEKERLNKLLKTEHQEHNDILQWDFQDTFFNLTLKQVLFLKWMKRNCQQVNFLLNGDDDVFANTDNIVDYLHGRRENNGSQHLFTGFLIKNGFPVRWDRSKYFVPSQVYEKNVYPNYCGGGGFLLSSFTALMIYSYSNAIPLFPIDDVYMGMCLEKAKLAPTPHIGIKTFGWYIPSKKIDQYDPCYFKDYLLVHQFFPNNMYLMWHQINDPNLKCGVTNSSRTIQT</sequence>
<keyword evidence="5" id="KW-0812">Transmembrane</keyword>
<keyword evidence="3 12" id="KW-0328">Glycosyltransferase</keyword>
<dbReference type="AlphaFoldDB" id="A0A3B4FBU6"/>
<name>A0A3B4FBU6_9CICH</name>
<keyword evidence="8 12" id="KW-0333">Golgi apparatus</keyword>
<evidence type="ECO:0000256" key="7">
    <source>
        <dbReference type="ARBA" id="ARBA00022989"/>
    </source>
</evidence>
<evidence type="ECO:0000256" key="4">
    <source>
        <dbReference type="ARBA" id="ARBA00022679"/>
    </source>
</evidence>
<dbReference type="EC" id="2.4.1.-" evidence="12"/>
<comment type="similarity">
    <text evidence="2 12">Belongs to the glycosyltransferase 31 family.</text>
</comment>
<keyword evidence="9" id="KW-0472">Membrane</keyword>
<dbReference type="PANTHER" id="PTHR11214">
    <property type="entry name" value="BETA-1,3-N-ACETYLGLUCOSAMINYLTRANSFERASE"/>
    <property type="match status" value="1"/>
</dbReference>
<dbReference type="Gene3D" id="3.90.550.50">
    <property type="match status" value="1"/>
</dbReference>
<evidence type="ECO:0000256" key="11">
    <source>
        <dbReference type="ARBA" id="ARBA00043952"/>
    </source>
</evidence>
<dbReference type="Pfam" id="PF01762">
    <property type="entry name" value="Galactosyl_T"/>
    <property type="match status" value="1"/>
</dbReference>
<keyword evidence="10" id="KW-0325">Glycoprotein</keyword>
<dbReference type="GeneTree" id="ENSGT00940000159134"/>
<evidence type="ECO:0000256" key="2">
    <source>
        <dbReference type="ARBA" id="ARBA00008661"/>
    </source>
</evidence>
<dbReference type="GO" id="GO:0008499">
    <property type="term" value="F:N-acetyl-beta-D-glucosaminide beta-(1,3)-galactosyltransferase activity"/>
    <property type="evidence" value="ECO:0007669"/>
    <property type="project" value="UniProtKB-ARBA"/>
</dbReference>
<comment type="subcellular location">
    <subcellularLocation>
        <location evidence="1 12">Golgi apparatus membrane</location>
        <topology evidence="1 12">Single-pass type II membrane protein</topology>
    </subcellularLocation>
</comment>
<dbReference type="GO" id="GO:0016266">
    <property type="term" value="P:protein O-linked glycosylation via N-acetyl-galactosamine"/>
    <property type="evidence" value="ECO:0007669"/>
    <property type="project" value="UniProtKB-ARBA"/>
</dbReference>
<evidence type="ECO:0000256" key="10">
    <source>
        <dbReference type="ARBA" id="ARBA00023180"/>
    </source>
</evidence>
<dbReference type="STRING" id="303518.ENSPNYP00000007962"/>
<evidence type="ECO:0000256" key="9">
    <source>
        <dbReference type="ARBA" id="ARBA00023136"/>
    </source>
</evidence>
<accession>A0A3B4FBU6</accession>
<dbReference type="Ensembl" id="ENSPNYT00000008158.1">
    <property type="protein sequence ID" value="ENSPNYP00000007962.1"/>
    <property type="gene ID" value="ENSPNYG00000006102.1"/>
</dbReference>
<dbReference type="FunFam" id="3.90.550.50:FF:000009">
    <property type="entry name" value="Hexosyltransferase"/>
    <property type="match status" value="1"/>
</dbReference>
<evidence type="ECO:0000256" key="1">
    <source>
        <dbReference type="ARBA" id="ARBA00004323"/>
    </source>
</evidence>
<organism evidence="13">
    <name type="scientific">Pundamilia nyererei</name>
    <dbReference type="NCBI Taxonomy" id="303518"/>
    <lineage>
        <taxon>Eukaryota</taxon>
        <taxon>Metazoa</taxon>
        <taxon>Chordata</taxon>
        <taxon>Craniata</taxon>
        <taxon>Vertebrata</taxon>
        <taxon>Euteleostomi</taxon>
        <taxon>Actinopterygii</taxon>
        <taxon>Neopterygii</taxon>
        <taxon>Teleostei</taxon>
        <taxon>Neoteleostei</taxon>
        <taxon>Acanthomorphata</taxon>
        <taxon>Ovalentaria</taxon>
        <taxon>Cichlomorphae</taxon>
        <taxon>Cichliformes</taxon>
        <taxon>Cichlidae</taxon>
        <taxon>African cichlids</taxon>
        <taxon>Pseudocrenilabrinae</taxon>
        <taxon>Haplochromini</taxon>
        <taxon>Pundamilia</taxon>
    </lineage>
</organism>